<dbReference type="SUPFAM" id="SSF51556">
    <property type="entry name" value="Metallo-dependent hydrolases"/>
    <property type="match status" value="1"/>
</dbReference>
<name>A0A3N2H386_9PSEU</name>
<evidence type="ECO:0000259" key="2">
    <source>
        <dbReference type="Pfam" id="PF04909"/>
    </source>
</evidence>
<sequence length="321" mass="35538">MTVHPHPIVDMSGMVLDRDCWRAYLGGFAEYAPDYFHLFGQRLAVTAGLDPRDFAAASKDPDAALDLLLASPAFDLDLDAYVARLAREGVRHQVIHSSMRPLPGGGMVSDRIAEFAARHPERLQAWASVNLADPGAAIAEVRRCVLELGMRGVSVTHFLDVAEPLSEGAHEFYRTVSELGVPLWVHTGHNLSTRVPMNWCTWREVDEIARRHPDLVVIAGHGGWPWVLEMMTLCQRHRNVYLEFSTHRPRHMTRPGSGWEPLLLHGASTVRSKILFGGIEWVHGMTTGALAAEVSALALDEGTKCAWLHDNGARLLDLDPS</sequence>
<organism evidence="3 4">
    <name type="scientific">Amycolatopsis thermoflava</name>
    <dbReference type="NCBI Taxonomy" id="84480"/>
    <lineage>
        <taxon>Bacteria</taxon>
        <taxon>Bacillati</taxon>
        <taxon>Actinomycetota</taxon>
        <taxon>Actinomycetes</taxon>
        <taxon>Pseudonocardiales</taxon>
        <taxon>Pseudonocardiaceae</taxon>
        <taxon>Amycolatopsis</taxon>
        <taxon>Amycolatopsis methanolica group</taxon>
    </lineage>
</organism>
<evidence type="ECO:0000313" key="4">
    <source>
        <dbReference type="Proteomes" id="UP000274843"/>
    </source>
</evidence>
<keyword evidence="1" id="KW-0456">Lyase</keyword>
<dbReference type="PANTHER" id="PTHR21240">
    <property type="entry name" value="2-AMINO-3-CARBOXYLMUCONATE-6-SEMIALDEHYDE DECARBOXYLASE"/>
    <property type="match status" value="1"/>
</dbReference>
<dbReference type="GO" id="GO:0016831">
    <property type="term" value="F:carboxy-lyase activity"/>
    <property type="evidence" value="ECO:0007669"/>
    <property type="project" value="InterPro"/>
</dbReference>
<dbReference type="Gene3D" id="3.20.20.140">
    <property type="entry name" value="Metal-dependent hydrolases"/>
    <property type="match status" value="1"/>
</dbReference>
<evidence type="ECO:0000313" key="3">
    <source>
        <dbReference type="EMBL" id="ROS43372.1"/>
    </source>
</evidence>
<protein>
    <recommendedName>
        <fullName evidence="2">Amidohydrolase-related domain-containing protein</fullName>
    </recommendedName>
</protein>
<dbReference type="InterPro" id="IPR032465">
    <property type="entry name" value="ACMSD"/>
</dbReference>
<dbReference type="EMBL" id="RKHY01000001">
    <property type="protein sequence ID" value="ROS43372.1"/>
    <property type="molecule type" value="Genomic_DNA"/>
</dbReference>
<dbReference type="Pfam" id="PF04909">
    <property type="entry name" value="Amidohydro_2"/>
    <property type="match status" value="1"/>
</dbReference>
<dbReference type="GeneID" id="301847063"/>
<dbReference type="Proteomes" id="UP000274843">
    <property type="component" value="Unassembled WGS sequence"/>
</dbReference>
<feature type="domain" description="Amidohydrolase-related" evidence="2">
    <location>
        <begin position="110"/>
        <end position="318"/>
    </location>
</feature>
<dbReference type="InterPro" id="IPR006680">
    <property type="entry name" value="Amidohydro-rel"/>
</dbReference>
<gene>
    <name evidence="3" type="ORF">EDD35_5783</name>
</gene>
<dbReference type="GO" id="GO:0016787">
    <property type="term" value="F:hydrolase activity"/>
    <property type="evidence" value="ECO:0007669"/>
    <property type="project" value="InterPro"/>
</dbReference>
<dbReference type="RefSeq" id="WP_123685652.1">
    <property type="nucleotide sequence ID" value="NZ_CBDRBU010000034.1"/>
</dbReference>
<keyword evidence="4" id="KW-1185">Reference proteome</keyword>
<dbReference type="InterPro" id="IPR032466">
    <property type="entry name" value="Metal_Hydrolase"/>
</dbReference>
<reference evidence="3 4" key="1">
    <citation type="submission" date="2018-11" db="EMBL/GenBank/DDBJ databases">
        <title>Sequencing the genomes of 1000 actinobacteria strains.</title>
        <authorList>
            <person name="Klenk H.-P."/>
        </authorList>
    </citation>
    <scope>NUCLEOTIDE SEQUENCE [LARGE SCALE GENOMIC DNA]</scope>
    <source>
        <strain evidence="3 4">DSM 44348</strain>
    </source>
</reference>
<comment type="caution">
    <text evidence="3">The sequence shown here is derived from an EMBL/GenBank/DDBJ whole genome shotgun (WGS) entry which is preliminary data.</text>
</comment>
<dbReference type="AlphaFoldDB" id="A0A3N2H386"/>
<proteinExistence type="predicted"/>
<accession>A0A3N2H386</accession>
<evidence type="ECO:0000256" key="1">
    <source>
        <dbReference type="ARBA" id="ARBA00023239"/>
    </source>
</evidence>